<dbReference type="OrthoDB" id="5341582at2759"/>
<keyword evidence="1" id="KW-0472">Membrane</keyword>
<proteinExistence type="predicted"/>
<reference evidence="3" key="1">
    <citation type="journal article" date="2020" name="Phytopathology">
        <title>Genome sequence of the chestnut blight fungus Cryphonectria parasitica EP155: A fundamental resource for an archetypical invasive plant pathogen.</title>
        <authorList>
            <person name="Crouch J.A."/>
            <person name="Dawe A."/>
            <person name="Aerts A."/>
            <person name="Barry K."/>
            <person name="Churchill A.C.L."/>
            <person name="Grimwood J."/>
            <person name="Hillman B."/>
            <person name="Milgroom M.G."/>
            <person name="Pangilinan J."/>
            <person name="Smith M."/>
            <person name="Salamov A."/>
            <person name="Schmutz J."/>
            <person name="Yadav J."/>
            <person name="Grigoriev I.V."/>
            <person name="Nuss D."/>
        </authorList>
    </citation>
    <scope>NUCLEOTIDE SEQUENCE</scope>
    <source>
        <strain evidence="3">EP155</strain>
    </source>
</reference>
<evidence type="ECO:0000313" key="4">
    <source>
        <dbReference type="Proteomes" id="UP000803844"/>
    </source>
</evidence>
<feature type="domain" description="DUF6594" evidence="2">
    <location>
        <begin position="18"/>
        <end position="234"/>
    </location>
</feature>
<dbReference type="InterPro" id="IPR046529">
    <property type="entry name" value="DUF6594"/>
</dbReference>
<comment type="caution">
    <text evidence="3">The sequence shown here is derived from an EMBL/GenBank/DDBJ whole genome shotgun (WGS) entry which is preliminary data.</text>
</comment>
<feature type="transmembrane region" description="Helical" evidence="1">
    <location>
        <begin position="194"/>
        <end position="212"/>
    </location>
</feature>
<evidence type="ECO:0000256" key="1">
    <source>
        <dbReference type="SAM" id="Phobius"/>
    </source>
</evidence>
<dbReference type="PANTHER" id="PTHR34502">
    <property type="entry name" value="DUF6594 DOMAIN-CONTAINING PROTEIN-RELATED"/>
    <property type="match status" value="1"/>
</dbReference>
<dbReference type="RefSeq" id="XP_040773720.1">
    <property type="nucleotide sequence ID" value="XM_040923718.1"/>
</dbReference>
<dbReference type="EMBL" id="MU032350">
    <property type="protein sequence ID" value="KAF3762741.1"/>
    <property type="molecule type" value="Genomic_DNA"/>
</dbReference>
<sequence length="245" mass="27138">MILSLSSGLSVGSGRDSKQDELDVLEAQLDRLDRKEVSPYVLVTHRNDSNIARTTLLAQIHMRLAEYDEFLNRCQKTLSYSHANPRDVASLQNWLDGTGCINEDETSYLDTRSDLVSLTSSSDLAMKQLEDWVEDQLIQYYRGFREGPGFEVSSNSDVYVYSGTMIKNIATGLMLFLITFLLLTPVVVCILVDSIPARIVIIIISTGCFLVASSRLTKSKMIELILAGGTFATISTVFVSNSKSS</sequence>
<name>A0A9P5CM56_CRYP1</name>
<dbReference type="GeneID" id="63840847"/>
<keyword evidence="4" id="KW-1185">Reference proteome</keyword>
<feature type="transmembrane region" description="Helical" evidence="1">
    <location>
        <begin position="224"/>
        <end position="242"/>
    </location>
</feature>
<dbReference type="Pfam" id="PF20237">
    <property type="entry name" value="DUF6594"/>
    <property type="match status" value="1"/>
</dbReference>
<keyword evidence="1" id="KW-0812">Transmembrane</keyword>
<dbReference type="Proteomes" id="UP000803844">
    <property type="component" value="Unassembled WGS sequence"/>
</dbReference>
<protein>
    <recommendedName>
        <fullName evidence="2">DUF6594 domain-containing protein</fullName>
    </recommendedName>
</protein>
<accession>A0A9P5CM56</accession>
<evidence type="ECO:0000259" key="2">
    <source>
        <dbReference type="Pfam" id="PF20237"/>
    </source>
</evidence>
<evidence type="ECO:0000313" key="3">
    <source>
        <dbReference type="EMBL" id="KAF3762741.1"/>
    </source>
</evidence>
<organism evidence="3 4">
    <name type="scientific">Cryphonectria parasitica (strain ATCC 38755 / EP155)</name>
    <dbReference type="NCBI Taxonomy" id="660469"/>
    <lineage>
        <taxon>Eukaryota</taxon>
        <taxon>Fungi</taxon>
        <taxon>Dikarya</taxon>
        <taxon>Ascomycota</taxon>
        <taxon>Pezizomycotina</taxon>
        <taxon>Sordariomycetes</taxon>
        <taxon>Sordariomycetidae</taxon>
        <taxon>Diaporthales</taxon>
        <taxon>Cryphonectriaceae</taxon>
        <taxon>Cryphonectria-Endothia species complex</taxon>
        <taxon>Cryphonectria</taxon>
    </lineage>
</organism>
<gene>
    <name evidence="3" type="ORF">M406DRAFT_357578</name>
</gene>
<dbReference type="PANTHER" id="PTHR34502:SF5">
    <property type="entry name" value="DUF6594 DOMAIN-CONTAINING PROTEIN"/>
    <property type="match status" value="1"/>
</dbReference>
<keyword evidence="1" id="KW-1133">Transmembrane helix</keyword>
<feature type="transmembrane region" description="Helical" evidence="1">
    <location>
        <begin position="169"/>
        <end position="188"/>
    </location>
</feature>
<dbReference type="AlphaFoldDB" id="A0A9P5CM56"/>